<reference evidence="3" key="1">
    <citation type="submission" date="2020-03" db="EMBL/GenBank/DDBJ databases">
        <title>Five strains of Vibrio campbellii isolated from Mariana Trench.</title>
        <authorList>
            <person name="Liang J."/>
            <person name="Zhang X.-H."/>
        </authorList>
    </citation>
    <scope>NUCLEOTIDE SEQUENCE</scope>
    <source>
        <strain evidence="3">LJC014</strain>
    </source>
</reference>
<proteinExistence type="predicted"/>
<dbReference type="EMBL" id="CP050467">
    <property type="protein sequence ID" value="UTZ27914.1"/>
    <property type="molecule type" value="Genomic_DNA"/>
</dbReference>
<sequence>MQETSSIPCEEQVGTPTNLQQTSDKVTMSHPRKPILDWFLAFSTFGLYFNFWLYRRIREINQISKENFKPWLWIFVPLFFIAQAFAFRNLDRALDDLEGSAKKGRSKSIYWLGVSGFMLANVYFSMSSKWTTPLWLELLMLLVSASSFAAIASRVNEFKRQLVGVEFTGKERGYNAFEWCVVLIMTPLILAMFVFLIGSTMSVEKLESYSDRSIYTQSEHNFQLTFHGPGWQRVENGTYSDGSALAEFESEDYDAYFVLFDNKEIENLNEHMALRRDWIKEEIGKSECEESRSFVGNEFALKVELVCNKKLFNDPASGYVTLINTGDKTYELLGVLSQPRLTYRSRKPEFEAMAREFSLQ</sequence>
<feature type="transmembrane region" description="Helical" evidence="2">
    <location>
        <begin position="108"/>
        <end position="126"/>
    </location>
</feature>
<dbReference type="RefSeq" id="WP_255935728.1">
    <property type="nucleotide sequence ID" value="NZ_CP050467.1"/>
</dbReference>
<accession>A0AAE9N2Q5</accession>
<dbReference type="AlphaFoldDB" id="A0AAE9N2Q5"/>
<feature type="compositionally biased region" description="Polar residues" evidence="1">
    <location>
        <begin position="14"/>
        <end position="24"/>
    </location>
</feature>
<protein>
    <submittedName>
        <fullName evidence="3">DUF4234 domain-containing protein</fullName>
    </submittedName>
</protein>
<evidence type="ECO:0000313" key="4">
    <source>
        <dbReference type="Proteomes" id="UP001058687"/>
    </source>
</evidence>
<gene>
    <name evidence="3" type="ORF">HB761_14965</name>
</gene>
<feature type="transmembrane region" description="Helical" evidence="2">
    <location>
        <begin position="70"/>
        <end position="87"/>
    </location>
</feature>
<feature type="transmembrane region" description="Helical" evidence="2">
    <location>
        <begin position="35"/>
        <end position="54"/>
    </location>
</feature>
<feature type="transmembrane region" description="Helical" evidence="2">
    <location>
        <begin position="176"/>
        <end position="198"/>
    </location>
</feature>
<keyword evidence="2" id="KW-0812">Transmembrane</keyword>
<dbReference type="Proteomes" id="UP001058687">
    <property type="component" value="Chromosome 1"/>
</dbReference>
<keyword evidence="2" id="KW-1133">Transmembrane helix</keyword>
<feature type="transmembrane region" description="Helical" evidence="2">
    <location>
        <begin position="138"/>
        <end position="155"/>
    </location>
</feature>
<feature type="region of interest" description="Disordered" evidence="1">
    <location>
        <begin position="1"/>
        <end position="24"/>
    </location>
</feature>
<evidence type="ECO:0000256" key="1">
    <source>
        <dbReference type="SAM" id="MobiDB-lite"/>
    </source>
</evidence>
<organism evidence="3 4">
    <name type="scientific">Vibrio campbellii</name>
    <dbReference type="NCBI Taxonomy" id="680"/>
    <lineage>
        <taxon>Bacteria</taxon>
        <taxon>Pseudomonadati</taxon>
        <taxon>Pseudomonadota</taxon>
        <taxon>Gammaproteobacteria</taxon>
        <taxon>Vibrionales</taxon>
        <taxon>Vibrionaceae</taxon>
        <taxon>Vibrio</taxon>
    </lineage>
</organism>
<evidence type="ECO:0000313" key="3">
    <source>
        <dbReference type="EMBL" id="UTZ27914.1"/>
    </source>
</evidence>
<evidence type="ECO:0000256" key="2">
    <source>
        <dbReference type="SAM" id="Phobius"/>
    </source>
</evidence>
<keyword evidence="2" id="KW-0472">Membrane</keyword>
<name>A0AAE9N2Q5_9VIBR</name>